<accession>A0A4S8JZL0</accession>
<name>A0A4S8JZL0_MUSBA</name>
<gene>
    <name evidence="2" type="ORF">C4D60_Mb05t28490</name>
</gene>
<dbReference type="AlphaFoldDB" id="A0A4S8JZL0"/>
<dbReference type="Proteomes" id="UP000317650">
    <property type="component" value="Chromosome 5"/>
</dbReference>
<dbReference type="EMBL" id="PYDT01000003">
    <property type="protein sequence ID" value="THU67799.1"/>
    <property type="molecule type" value="Genomic_DNA"/>
</dbReference>
<feature type="region of interest" description="Disordered" evidence="1">
    <location>
        <begin position="48"/>
        <end position="71"/>
    </location>
</feature>
<sequence length="170" mass="17343">MIRSLGAVRGEATAARGAGAVGEKPRVDAHDVEPVAARRQHSDLLPVGEVGEADGTAGGGLLRRSGVGGDGERHDVLTLQPGVEAAVGDPAGGLGEGGPGAAHHALQHRVEAQRAHQRAYHGRQDDDDVVVERRLAAGLARWSGGTVGGGDGGGVRKVGLFHRWVAAPTY</sequence>
<feature type="compositionally biased region" description="Low complexity" evidence="1">
    <location>
        <begin position="1"/>
        <end position="22"/>
    </location>
</feature>
<organism evidence="2 3">
    <name type="scientific">Musa balbisiana</name>
    <name type="common">Banana</name>
    <dbReference type="NCBI Taxonomy" id="52838"/>
    <lineage>
        <taxon>Eukaryota</taxon>
        <taxon>Viridiplantae</taxon>
        <taxon>Streptophyta</taxon>
        <taxon>Embryophyta</taxon>
        <taxon>Tracheophyta</taxon>
        <taxon>Spermatophyta</taxon>
        <taxon>Magnoliopsida</taxon>
        <taxon>Liliopsida</taxon>
        <taxon>Zingiberales</taxon>
        <taxon>Musaceae</taxon>
        <taxon>Musa</taxon>
    </lineage>
</organism>
<proteinExistence type="predicted"/>
<evidence type="ECO:0000313" key="3">
    <source>
        <dbReference type="Proteomes" id="UP000317650"/>
    </source>
</evidence>
<feature type="region of interest" description="Disordered" evidence="1">
    <location>
        <begin position="1"/>
        <end position="27"/>
    </location>
</feature>
<keyword evidence="3" id="KW-1185">Reference proteome</keyword>
<evidence type="ECO:0000256" key="1">
    <source>
        <dbReference type="SAM" id="MobiDB-lite"/>
    </source>
</evidence>
<feature type="compositionally biased region" description="Gly residues" evidence="1">
    <location>
        <begin position="56"/>
        <end position="69"/>
    </location>
</feature>
<comment type="caution">
    <text evidence="2">The sequence shown here is derived from an EMBL/GenBank/DDBJ whole genome shotgun (WGS) entry which is preliminary data.</text>
</comment>
<protein>
    <submittedName>
        <fullName evidence="2">Uncharacterized protein</fullName>
    </submittedName>
</protein>
<evidence type="ECO:0000313" key="2">
    <source>
        <dbReference type="EMBL" id="THU67799.1"/>
    </source>
</evidence>
<reference evidence="2 3" key="1">
    <citation type="journal article" date="2019" name="Nat. Plants">
        <title>Genome sequencing of Musa balbisiana reveals subgenome evolution and function divergence in polyploid bananas.</title>
        <authorList>
            <person name="Yao X."/>
        </authorList>
    </citation>
    <scope>NUCLEOTIDE SEQUENCE [LARGE SCALE GENOMIC DNA]</scope>
    <source>
        <strain evidence="3">cv. DH-PKW</strain>
        <tissue evidence="2">Leaves</tissue>
    </source>
</reference>